<evidence type="ECO:0000259" key="1">
    <source>
        <dbReference type="SMART" id="SM00829"/>
    </source>
</evidence>
<sequence>MTAMTRTMKAIAHDEYGEAADVLAPREVPVPEPGRGEVRVEVHAVSLNAADVYLTRGEPTIGRLAFGWPRPKRTIRGRDVAGVVDSVGPGVTEWSPGDRVAAEGEESLAEYTCVKASLLARVPDGVPFTEAAAVPLAGVTALQAVRVGEVKAGDRVLVNGASGGVGTFLVQLATAAGAEVTGVCGAGNTDLVRSLGAVHVVDYGVEDFTEAKEPYDVVIDLAGNRSLRELRSALAPGGTLVLTSGHGSRAMGPLWRNAAASLTSPFVRQRLRPFLARSGVDGEVEGLLERVAAGTLRPAVGRTYPFERAVDALAHVARGHARGKVVVVLREG</sequence>
<dbReference type="InterPro" id="IPR036291">
    <property type="entry name" value="NAD(P)-bd_dom_sf"/>
</dbReference>
<dbReference type="Gene3D" id="3.40.50.720">
    <property type="entry name" value="NAD(P)-binding Rossmann-like Domain"/>
    <property type="match status" value="1"/>
</dbReference>
<reference evidence="3" key="1">
    <citation type="submission" date="2023-07" db="EMBL/GenBank/DDBJ databases">
        <title>30 novel species of actinomycetes from the DSMZ collection.</title>
        <authorList>
            <person name="Nouioui I."/>
        </authorList>
    </citation>
    <scope>NUCLEOTIDE SEQUENCE [LARGE SCALE GENOMIC DNA]</scope>
    <source>
        <strain evidence="3">DSM 44743</strain>
    </source>
</reference>
<protein>
    <submittedName>
        <fullName evidence="2">NAD(P)-dependent alcohol dehydrogenase</fullName>
    </submittedName>
</protein>
<dbReference type="PANTHER" id="PTHR44013">
    <property type="entry name" value="ZINC-TYPE ALCOHOL DEHYDROGENASE-LIKE PROTEIN C16A3.02C"/>
    <property type="match status" value="1"/>
</dbReference>
<evidence type="ECO:0000313" key="2">
    <source>
        <dbReference type="EMBL" id="MDT0328739.1"/>
    </source>
</evidence>
<keyword evidence="3" id="KW-1185">Reference proteome</keyword>
<dbReference type="Pfam" id="PF08240">
    <property type="entry name" value="ADH_N"/>
    <property type="match status" value="1"/>
</dbReference>
<dbReference type="RefSeq" id="WP_311511444.1">
    <property type="nucleotide sequence ID" value="NZ_JAVREP010000005.1"/>
</dbReference>
<dbReference type="InterPro" id="IPR011032">
    <property type="entry name" value="GroES-like_sf"/>
</dbReference>
<dbReference type="InterPro" id="IPR020843">
    <property type="entry name" value="ER"/>
</dbReference>
<dbReference type="PANTHER" id="PTHR44013:SF1">
    <property type="entry name" value="ZINC-TYPE ALCOHOL DEHYDROGENASE-LIKE PROTEIN C16A3.02C"/>
    <property type="match status" value="1"/>
</dbReference>
<comment type="caution">
    <text evidence="2">The sequence shown here is derived from an EMBL/GenBank/DDBJ whole genome shotgun (WGS) entry which is preliminary data.</text>
</comment>
<dbReference type="SUPFAM" id="SSF50129">
    <property type="entry name" value="GroES-like"/>
    <property type="match status" value="1"/>
</dbReference>
<dbReference type="SMART" id="SM00829">
    <property type="entry name" value="PKS_ER"/>
    <property type="match status" value="1"/>
</dbReference>
<dbReference type="Proteomes" id="UP001183390">
    <property type="component" value="Unassembled WGS sequence"/>
</dbReference>
<gene>
    <name evidence="2" type="ORF">RM479_10000</name>
</gene>
<accession>A0ABU2M7V2</accession>
<dbReference type="SUPFAM" id="SSF51735">
    <property type="entry name" value="NAD(P)-binding Rossmann-fold domains"/>
    <property type="match status" value="1"/>
</dbReference>
<proteinExistence type="predicted"/>
<dbReference type="CDD" id="cd08267">
    <property type="entry name" value="MDR1"/>
    <property type="match status" value="1"/>
</dbReference>
<name>A0ABU2M7V2_9ACTN</name>
<dbReference type="EMBL" id="JAVREP010000005">
    <property type="protein sequence ID" value="MDT0328739.1"/>
    <property type="molecule type" value="Genomic_DNA"/>
</dbReference>
<organism evidence="2 3">
    <name type="scientific">Nocardiopsis lambiniae</name>
    <dbReference type="NCBI Taxonomy" id="3075539"/>
    <lineage>
        <taxon>Bacteria</taxon>
        <taxon>Bacillati</taxon>
        <taxon>Actinomycetota</taxon>
        <taxon>Actinomycetes</taxon>
        <taxon>Streptosporangiales</taxon>
        <taxon>Nocardiopsidaceae</taxon>
        <taxon>Nocardiopsis</taxon>
    </lineage>
</organism>
<evidence type="ECO:0000313" key="3">
    <source>
        <dbReference type="Proteomes" id="UP001183390"/>
    </source>
</evidence>
<dbReference type="InterPro" id="IPR013154">
    <property type="entry name" value="ADH-like_N"/>
</dbReference>
<dbReference type="InterPro" id="IPR052733">
    <property type="entry name" value="Chloroplast_QOR"/>
</dbReference>
<feature type="domain" description="Enoyl reductase (ER)" evidence="1">
    <location>
        <begin position="19"/>
        <end position="327"/>
    </location>
</feature>
<dbReference type="Pfam" id="PF13602">
    <property type="entry name" value="ADH_zinc_N_2"/>
    <property type="match status" value="1"/>
</dbReference>
<dbReference type="Gene3D" id="3.90.180.10">
    <property type="entry name" value="Medium-chain alcohol dehydrogenases, catalytic domain"/>
    <property type="match status" value="1"/>
</dbReference>